<keyword evidence="6" id="KW-1185">Reference proteome</keyword>
<dbReference type="PANTHER" id="PTHR43280">
    <property type="entry name" value="ARAC-FAMILY TRANSCRIPTIONAL REGULATOR"/>
    <property type="match status" value="1"/>
</dbReference>
<evidence type="ECO:0000256" key="1">
    <source>
        <dbReference type="ARBA" id="ARBA00023015"/>
    </source>
</evidence>
<keyword evidence="1" id="KW-0805">Transcription regulation</keyword>
<dbReference type="STRING" id="270498.CHK_1862"/>
<dbReference type="InterPro" id="IPR009057">
    <property type="entry name" value="Homeodomain-like_sf"/>
</dbReference>
<dbReference type="InterPro" id="IPR014710">
    <property type="entry name" value="RmlC-like_jellyroll"/>
</dbReference>
<dbReference type="InterPro" id="IPR018060">
    <property type="entry name" value="HTH_AraC"/>
</dbReference>
<dbReference type="InterPro" id="IPR011051">
    <property type="entry name" value="RmlC_Cupin_sf"/>
</dbReference>
<dbReference type="Gene3D" id="1.10.10.60">
    <property type="entry name" value="Homeodomain-like"/>
    <property type="match status" value="2"/>
</dbReference>
<dbReference type="PANTHER" id="PTHR43280:SF2">
    <property type="entry name" value="HTH-TYPE TRANSCRIPTIONAL REGULATOR EXSA"/>
    <property type="match status" value="1"/>
</dbReference>
<dbReference type="PRINTS" id="PR00032">
    <property type="entry name" value="HTHARAC"/>
</dbReference>
<proteinExistence type="predicted"/>
<dbReference type="AlphaFoldDB" id="A0A0M2NEG9"/>
<dbReference type="RefSeq" id="WP_052740480.1">
    <property type="nucleotide sequence ID" value="NZ_LAYJ01000103.1"/>
</dbReference>
<evidence type="ECO:0000313" key="5">
    <source>
        <dbReference type="EMBL" id="KKI50568.1"/>
    </source>
</evidence>
<dbReference type="SUPFAM" id="SSF46689">
    <property type="entry name" value="Homeodomain-like"/>
    <property type="match status" value="2"/>
</dbReference>
<keyword evidence="2" id="KW-0238">DNA-binding</keyword>
<dbReference type="EMBL" id="LAYJ01000103">
    <property type="protein sequence ID" value="KKI50568.1"/>
    <property type="molecule type" value="Genomic_DNA"/>
</dbReference>
<dbReference type="Pfam" id="PF12833">
    <property type="entry name" value="HTH_18"/>
    <property type="match status" value="1"/>
</dbReference>
<dbReference type="Gene3D" id="2.60.120.10">
    <property type="entry name" value="Jelly Rolls"/>
    <property type="match status" value="1"/>
</dbReference>
<name>A0A0M2NEG9_9FIRM</name>
<dbReference type="PROSITE" id="PS00041">
    <property type="entry name" value="HTH_ARAC_FAMILY_1"/>
    <property type="match status" value="1"/>
</dbReference>
<keyword evidence="3" id="KW-0804">Transcription</keyword>
<evidence type="ECO:0000259" key="4">
    <source>
        <dbReference type="PROSITE" id="PS01124"/>
    </source>
</evidence>
<evidence type="ECO:0000313" key="6">
    <source>
        <dbReference type="Proteomes" id="UP000034076"/>
    </source>
</evidence>
<dbReference type="OrthoDB" id="625043at2"/>
<organism evidence="5 6">
    <name type="scientific">Christensenella hongkongensis</name>
    <dbReference type="NCBI Taxonomy" id="270498"/>
    <lineage>
        <taxon>Bacteria</taxon>
        <taxon>Bacillati</taxon>
        <taxon>Bacillota</taxon>
        <taxon>Clostridia</taxon>
        <taxon>Christensenellales</taxon>
        <taxon>Christensenellaceae</taxon>
        <taxon>Christensenella</taxon>
    </lineage>
</organism>
<feature type="domain" description="HTH araC/xylS-type" evidence="4">
    <location>
        <begin position="191"/>
        <end position="289"/>
    </location>
</feature>
<reference evidence="5 6" key="1">
    <citation type="submission" date="2015-04" db="EMBL/GenBank/DDBJ databases">
        <title>Draft genome sequence of bacteremic isolate Catabacter hongkongensis type strain HKU16T.</title>
        <authorList>
            <person name="Lau S.K."/>
            <person name="Teng J.L."/>
            <person name="Huang Y."/>
            <person name="Curreem S.O."/>
            <person name="Tsui S.K."/>
            <person name="Woo P.C."/>
        </authorList>
    </citation>
    <scope>NUCLEOTIDE SEQUENCE [LARGE SCALE GENOMIC DNA]</scope>
    <source>
        <strain evidence="5 6">HKU16</strain>
    </source>
</reference>
<accession>A0A0M2NEG9</accession>
<dbReference type="PROSITE" id="PS01124">
    <property type="entry name" value="HTH_ARAC_FAMILY_2"/>
    <property type="match status" value="1"/>
</dbReference>
<evidence type="ECO:0000256" key="2">
    <source>
        <dbReference type="ARBA" id="ARBA00023125"/>
    </source>
</evidence>
<dbReference type="InterPro" id="IPR018062">
    <property type="entry name" value="HTH_AraC-typ_CS"/>
</dbReference>
<dbReference type="GO" id="GO:0043565">
    <property type="term" value="F:sequence-specific DNA binding"/>
    <property type="evidence" value="ECO:0007669"/>
    <property type="project" value="InterPro"/>
</dbReference>
<comment type="caution">
    <text evidence="5">The sequence shown here is derived from an EMBL/GenBank/DDBJ whole genome shotgun (WGS) entry which is preliminary data.</text>
</comment>
<gene>
    <name evidence="5" type="ORF">CHK_1862</name>
</gene>
<sequence>MKRFDRLYQSIKDVAIGRLIYNYYFRDIQAGWKMEKPHSHNAIEIICCIDGRFHAWAQKESNAVMVKKPECLILEQGIPHRIYLEKDANALCVCIQINKDAIIPGLGCGPFIEEEFNLLKDKCYGGKGFIKVLDDSTIADNITRIIREINEKEADWEETVKFEAVGLFIKLYKNIKKQYEGITNKSNEHIYGAMTYIYENILNPITPKDIARHIHLSPNHLMHLFKQCTGKSVMDTVMGIRAERGKNLLENTTLSISEVAFQCGYPTLQHFSMHFKKLYGTSPSEYRKQIAEIDLLQSR</sequence>
<dbReference type="InterPro" id="IPR020449">
    <property type="entry name" value="Tscrpt_reg_AraC-type_HTH"/>
</dbReference>
<dbReference type="SUPFAM" id="SSF51182">
    <property type="entry name" value="RmlC-like cupins"/>
    <property type="match status" value="1"/>
</dbReference>
<evidence type="ECO:0000256" key="3">
    <source>
        <dbReference type="ARBA" id="ARBA00023163"/>
    </source>
</evidence>
<protein>
    <submittedName>
        <fullName evidence="5">Transcriptional regulator, AraC family</fullName>
    </submittedName>
</protein>
<dbReference type="SMART" id="SM00342">
    <property type="entry name" value="HTH_ARAC"/>
    <property type="match status" value="1"/>
</dbReference>
<dbReference type="Proteomes" id="UP000034076">
    <property type="component" value="Unassembled WGS sequence"/>
</dbReference>
<dbReference type="GO" id="GO:0003700">
    <property type="term" value="F:DNA-binding transcription factor activity"/>
    <property type="evidence" value="ECO:0007669"/>
    <property type="project" value="InterPro"/>
</dbReference>